<dbReference type="AlphaFoldDB" id="X6MIK9"/>
<keyword evidence="1" id="KW-0812">Transmembrane</keyword>
<accession>X6MIK9</accession>
<evidence type="ECO:0000313" key="2">
    <source>
        <dbReference type="EMBL" id="ETO13491.1"/>
    </source>
</evidence>
<dbReference type="Proteomes" id="UP000023152">
    <property type="component" value="Unassembled WGS sequence"/>
</dbReference>
<evidence type="ECO:0000313" key="3">
    <source>
        <dbReference type="Proteomes" id="UP000023152"/>
    </source>
</evidence>
<comment type="caution">
    <text evidence="2">The sequence shown here is derived from an EMBL/GenBank/DDBJ whole genome shotgun (WGS) entry which is preliminary data.</text>
</comment>
<organism evidence="2 3">
    <name type="scientific">Reticulomyxa filosa</name>
    <dbReference type="NCBI Taxonomy" id="46433"/>
    <lineage>
        <taxon>Eukaryota</taxon>
        <taxon>Sar</taxon>
        <taxon>Rhizaria</taxon>
        <taxon>Retaria</taxon>
        <taxon>Foraminifera</taxon>
        <taxon>Monothalamids</taxon>
        <taxon>Reticulomyxidae</taxon>
        <taxon>Reticulomyxa</taxon>
    </lineage>
</organism>
<dbReference type="EMBL" id="ASPP01020575">
    <property type="protein sequence ID" value="ETO13491.1"/>
    <property type="molecule type" value="Genomic_DNA"/>
</dbReference>
<feature type="transmembrane region" description="Helical" evidence="1">
    <location>
        <begin position="35"/>
        <end position="55"/>
    </location>
</feature>
<proteinExistence type="predicted"/>
<name>X6MIK9_RETFI</name>
<sequence length="392" mass="45462">MKYLKLAVKKAALSLFTVEREEKKGEKKNHIFKKIVVCVVTITVVALIFFWTFLWDNAIARDNQLPHSLATSKGISIGTIIMSDNRHLTSNMTDLSTKHIYFSYSVVLNYLYAKTHNLDFWLYHYVIGEQNDVSQIRQKDYYTCAHNGRAIRRASPWCKLLSIYDAFTQLEKRADKEKGSWEHTDNNTSFLLFLDSDIVFINWNNTISDFMSRTRKASSTIDPSKCDHCLLIASDQPYSNQGNTGLISKFNDRHPYEQYVLASGKLFNLSYYTYDHFLSIMNDRSLSTNSKFDVSSFARNSSLLWKHFTGATKPLRVKAMYDLLLHYHVDQQRFKQLIETIQTQHTVQVRNNSAMSAQLEDAPLNYCDIVLDICIKKKKKKKLTYTKPKGNN</sequence>
<evidence type="ECO:0000256" key="1">
    <source>
        <dbReference type="SAM" id="Phobius"/>
    </source>
</evidence>
<gene>
    <name evidence="2" type="ORF">RFI_23874</name>
</gene>
<keyword evidence="1" id="KW-0472">Membrane</keyword>
<reference evidence="2 3" key="1">
    <citation type="journal article" date="2013" name="Curr. Biol.">
        <title>The Genome of the Foraminiferan Reticulomyxa filosa.</title>
        <authorList>
            <person name="Glockner G."/>
            <person name="Hulsmann N."/>
            <person name="Schleicher M."/>
            <person name="Noegel A.A."/>
            <person name="Eichinger L."/>
            <person name="Gallinger C."/>
            <person name="Pawlowski J."/>
            <person name="Sierra R."/>
            <person name="Euteneuer U."/>
            <person name="Pillet L."/>
            <person name="Moustafa A."/>
            <person name="Platzer M."/>
            <person name="Groth M."/>
            <person name="Szafranski K."/>
            <person name="Schliwa M."/>
        </authorList>
    </citation>
    <scope>NUCLEOTIDE SEQUENCE [LARGE SCALE GENOMIC DNA]</scope>
</reference>
<protein>
    <submittedName>
        <fullName evidence="2">Uncharacterized protein</fullName>
    </submittedName>
</protein>
<keyword evidence="3" id="KW-1185">Reference proteome</keyword>
<keyword evidence="1" id="KW-1133">Transmembrane helix</keyword>